<evidence type="ECO:0000313" key="7">
    <source>
        <dbReference type="Proteomes" id="UP000254387"/>
    </source>
</evidence>
<gene>
    <name evidence="3" type="ORF">NCTC5051_03374</name>
    <name evidence="2" type="ORF">NCTC5052_02925</name>
    <name evidence="4" type="ORF">NCTC5053_06534</name>
</gene>
<dbReference type="EMBL" id="UGLU01000001">
    <property type="protein sequence ID" value="STU52204.1"/>
    <property type="molecule type" value="Genomic_DNA"/>
</dbReference>
<evidence type="ECO:0000313" key="5">
    <source>
        <dbReference type="Proteomes" id="UP000254103"/>
    </source>
</evidence>
<dbReference type="Proteomes" id="UP000254387">
    <property type="component" value="Unassembled WGS sequence"/>
</dbReference>
<evidence type="ECO:0000313" key="4">
    <source>
        <dbReference type="EMBL" id="STV62033.1"/>
    </source>
</evidence>
<evidence type="ECO:0000313" key="6">
    <source>
        <dbReference type="Proteomes" id="UP000254141"/>
    </source>
</evidence>
<organism evidence="2 5">
    <name type="scientific">Klebsiella pneumoniae</name>
    <dbReference type="NCBI Taxonomy" id="573"/>
    <lineage>
        <taxon>Bacteria</taxon>
        <taxon>Pseudomonadati</taxon>
        <taxon>Pseudomonadota</taxon>
        <taxon>Gammaproteobacteria</taxon>
        <taxon>Enterobacterales</taxon>
        <taxon>Enterobacteriaceae</taxon>
        <taxon>Klebsiella/Raoultella group</taxon>
        <taxon>Klebsiella</taxon>
        <taxon>Klebsiella pneumoniae complex</taxon>
    </lineage>
</organism>
<dbReference type="AlphaFoldDB" id="A0A377Y4L5"/>
<feature type="region of interest" description="Disordered" evidence="1">
    <location>
        <begin position="101"/>
        <end position="131"/>
    </location>
</feature>
<dbReference type="RefSeq" id="WP_023158184.1">
    <property type="nucleotide sequence ID" value="NZ_CAAGWQ010000004.1"/>
</dbReference>
<proteinExistence type="predicted"/>
<evidence type="ECO:0000313" key="2">
    <source>
        <dbReference type="EMBL" id="STT94486.1"/>
    </source>
</evidence>
<dbReference type="Proteomes" id="UP000254141">
    <property type="component" value="Unassembled WGS sequence"/>
</dbReference>
<sequence length="131" mass="13881">MKASGQLLYGIPHGDVIHYDYTVAVPVIRHTIAALAATTEAMGESDSPAASMYYRAALMAEVIESLGDLPKEAITAELLLDGLTDEDMDLLDAELSGLKKKRMRVPPVSQGSDEPPSSSDDSASAETASKE</sequence>
<reference evidence="5 6" key="1">
    <citation type="submission" date="2018-06" db="EMBL/GenBank/DDBJ databases">
        <authorList>
            <consortium name="Pathogen Informatics"/>
            <person name="Doyle S."/>
        </authorList>
    </citation>
    <scope>NUCLEOTIDE SEQUENCE [LARGE SCALE GENOMIC DNA]</scope>
    <source>
        <strain evidence="3 6">NCTC5051</strain>
        <strain evidence="2 5">NCTC5052</strain>
        <strain evidence="4 7">NCTC5053</strain>
    </source>
</reference>
<feature type="compositionally biased region" description="Low complexity" evidence="1">
    <location>
        <begin position="112"/>
        <end position="131"/>
    </location>
</feature>
<dbReference type="Proteomes" id="UP000254103">
    <property type="component" value="Unassembled WGS sequence"/>
</dbReference>
<dbReference type="EMBL" id="UGMN01000004">
    <property type="protein sequence ID" value="STV62033.1"/>
    <property type="molecule type" value="Genomic_DNA"/>
</dbReference>
<dbReference type="EMBL" id="UGLJ01000002">
    <property type="protein sequence ID" value="STT94486.1"/>
    <property type="molecule type" value="Genomic_DNA"/>
</dbReference>
<accession>A0A377Y4L5</accession>
<protein>
    <submittedName>
        <fullName evidence="2">Uncharacterized protein</fullName>
    </submittedName>
</protein>
<name>A0A377Y4L5_KLEPN</name>
<evidence type="ECO:0000313" key="3">
    <source>
        <dbReference type="EMBL" id="STU52204.1"/>
    </source>
</evidence>
<evidence type="ECO:0000256" key="1">
    <source>
        <dbReference type="SAM" id="MobiDB-lite"/>
    </source>
</evidence>